<evidence type="ECO:0000256" key="4">
    <source>
        <dbReference type="ARBA" id="ARBA00022692"/>
    </source>
</evidence>
<reference evidence="8 9" key="1">
    <citation type="submission" date="2021-03" db="EMBL/GenBank/DDBJ databases">
        <authorList>
            <person name="So Y."/>
        </authorList>
    </citation>
    <scope>NUCLEOTIDE SEQUENCE [LARGE SCALE GENOMIC DNA]</scope>
    <source>
        <strain evidence="8 9">PWR1</strain>
    </source>
</reference>
<dbReference type="EMBL" id="JAGIYZ010000017">
    <property type="protein sequence ID" value="MBP0465636.1"/>
    <property type="molecule type" value="Genomic_DNA"/>
</dbReference>
<feature type="transmembrane region" description="Helical" evidence="7">
    <location>
        <begin position="48"/>
        <end position="75"/>
    </location>
</feature>
<evidence type="ECO:0000313" key="8">
    <source>
        <dbReference type="EMBL" id="MBP0465636.1"/>
    </source>
</evidence>
<feature type="transmembrane region" description="Helical" evidence="7">
    <location>
        <begin position="382"/>
        <end position="400"/>
    </location>
</feature>
<evidence type="ECO:0000256" key="7">
    <source>
        <dbReference type="SAM" id="Phobius"/>
    </source>
</evidence>
<dbReference type="InterPro" id="IPR048279">
    <property type="entry name" value="MdtK-like"/>
</dbReference>
<gene>
    <name evidence="8" type="ORF">J5Y09_17045</name>
</gene>
<feature type="transmembrane region" description="Helical" evidence="7">
    <location>
        <begin position="351"/>
        <end position="370"/>
    </location>
</feature>
<evidence type="ECO:0000256" key="6">
    <source>
        <dbReference type="ARBA" id="ARBA00023136"/>
    </source>
</evidence>
<evidence type="ECO:0000256" key="1">
    <source>
        <dbReference type="ARBA" id="ARBA00004429"/>
    </source>
</evidence>
<dbReference type="RefSeq" id="WP_209353022.1">
    <property type="nucleotide sequence ID" value="NZ_JAGIYZ010000017.1"/>
</dbReference>
<feature type="transmembrane region" description="Helical" evidence="7">
    <location>
        <begin position="314"/>
        <end position="339"/>
    </location>
</feature>
<dbReference type="Pfam" id="PF01554">
    <property type="entry name" value="MatE"/>
    <property type="match status" value="2"/>
</dbReference>
<keyword evidence="3" id="KW-1003">Cell membrane</keyword>
<dbReference type="PANTHER" id="PTHR43549:SF3">
    <property type="entry name" value="MULTIDRUG RESISTANCE PROTEIN YPNP-RELATED"/>
    <property type="match status" value="1"/>
</dbReference>
<dbReference type="PIRSF" id="PIRSF006603">
    <property type="entry name" value="DinF"/>
    <property type="match status" value="1"/>
</dbReference>
<dbReference type="PANTHER" id="PTHR43549">
    <property type="entry name" value="MULTIDRUG RESISTANCE PROTEIN YPNP-RELATED"/>
    <property type="match status" value="1"/>
</dbReference>
<feature type="transmembrane region" description="Helical" evidence="7">
    <location>
        <begin position="164"/>
        <end position="185"/>
    </location>
</feature>
<name>A0ABS4AWB5_9PROT</name>
<comment type="subcellular location">
    <subcellularLocation>
        <location evidence="1">Cell inner membrane</location>
        <topology evidence="1">Multi-pass membrane protein</topology>
    </subcellularLocation>
</comment>
<feature type="transmembrane region" description="Helical" evidence="7">
    <location>
        <begin position="129"/>
        <end position="152"/>
    </location>
</feature>
<feature type="transmembrane region" description="Helical" evidence="7">
    <location>
        <begin position="232"/>
        <end position="256"/>
    </location>
</feature>
<keyword evidence="9" id="KW-1185">Reference proteome</keyword>
<dbReference type="InterPro" id="IPR002528">
    <property type="entry name" value="MATE_fam"/>
</dbReference>
<feature type="transmembrane region" description="Helical" evidence="7">
    <location>
        <begin position="276"/>
        <end position="294"/>
    </location>
</feature>
<keyword evidence="6 7" id="KW-0472">Membrane</keyword>
<feature type="transmembrane region" description="Helical" evidence="7">
    <location>
        <begin position="406"/>
        <end position="427"/>
    </location>
</feature>
<protein>
    <submittedName>
        <fullName evidence="8">MATE family efflux transporter</fullName>
    </submittedName>
</protein>
<evidence type="ECO:0000256" key="2">
    <source>
        <dbReference type="ARBA" id="ARBA00022448"/>
    </source>
</evidence>
<evidence type="ECO:0000313" key="9">
    <source>
        <dbReference type="Proteomes" id="UP000680815"/>
    </source>
</evidence>
<dbReference type="Proteomes" id="UP000680815">
    <property type="component" value="Unassembled WGS sequence"/>
</dbReference>
<keyword evidence="2" id="KW-0813">Transport</keyword>
<feature type="transmembrane region" description="Helical" evidence="7">
    <location>
        <begin position="191"/>
        <end position="211"/>
    </location>
</feature>
<sequence length="446" mass="44852">MSGPATTGEIARLATPTILVTFVQAVAQTAEAALIGRLGTDALAGYALVLPLLMLMQMTSGGAMGGGVTAAVARALGAGRIEDARALIRHAVAIALGMGLLTSVLALGLGPLLFRSVGGDGAAAIAHAMTYAGIVFGGAVLVWLSNILGAALRGAGKMRLPAMVMTAAWIIEAPLSGVLMLGLGWGLAGAAIAYLVAFALSAATMAAIIARGGAGFRPTWVGPLRVEPFRRILAVGGIATVMATIANLTVVLMTALVARHGTAAIAAYGVGVRLEFLMIPLGFGIGVALTSLVGRRVGAGDWAAARATAWRGGILSGALCGAIGVLAAVFPGPLASVFASDPAVRDALVVFLRWVGPSFGPFGLGMALYFACQGAGRMRWPFAASVARLGFAVGGGWLLARWSDAGLAGAFAAIALGLMAYGVIIAASVRPGVWRETAAAAWTKIN</sequence>
<dbReference type="NCBIfam" id="TIGR00797">
    <property type="entry name" value="matE"/>
    <property type="match status" value="1"/>
</dbReference>
<accession>A0ABS4AWB5</accession>
<comment type="caution">
    <text evidence="8">The sequence shown here is derived from an EMBL/GenBank/DDBJ whole genome shotgun (WGS) entry which is preliminary data.</text>
</comment>
<proteinExistence type="predicted"/>
<keyword evidence="4 7" id="KW-0812">Transmembrane</keyword>
<evidence type="ECO:0000256" key="3">
    <source>
        <dbReference type="ARBA" id="ARBA00022475"/>
    </source>
</evidence>
<feature type="transmembrane region" description="Helical" evidence="7">
    <location>
        <begin position="87"/>
        <end position="109"/>
    </location>
</feature>
<evidence type="ECO:0000256" key="5">
    <source>
        <dbReference type="ARBA" id="ARBA00022989"/>
    </source>
</evidence>
<keyword evidence="5 7" id="KW-1133">Transmembrane helix</keyword>
<dbReference type="InterPro" id="IPR052031">
    <property type="entry name" value="Membrane_Transporter-Flippase"/>
</dbReference>
<organism evidence="8 9">
    <name type="scientific">Roseomonas nitratireducens</name>
    <dbReference type="NCBI Taxonomy" id="2820810"/>
    <lineage>
        <taxon>Bacteria</taxon>
        <taxon>Pseudomonadati</taxon>
        <taxon>Pseudomonadota</taxon>
        <taxon>Alphaproteobacteria</taxon>
        <taxon>Acetobacterales</taxon>
        <taxon>Roseomonadaceae</taxon>
        <taxon>Roseomonas</taxon>
    </lineage>
</organism>